<evidence type="ECO:0000256" key="12">
    <source>
        <dbReference type="ARBA" id="ARBA00023012"/>
    </source>
</evidence>
<dbReference type="Gene3D" id="3.30.565.10">
    <property type="entry name" value="Histidine kinase-like ATPase, C-terminal domain"/>
    <property type="match status" value="1"/>
</dbReference>
<evidence type="ECO:0000256" key="7">
    <source>
        <dbReference type="ARBA" id="ARBA00022692"/>
    </source>
</evidence>
<evidence type="ECO:0000256" key="14">
    <source>
        <dbReference type="ARBA" id="ARBA00023136"/>
    </source>
</evidence>
<dbReference type="SMART" id="SM00387">
    <property type="entry name" value="HATPase_c"/>
    <property type="match status" value="1"/>
</dbReference>
<evidence type="ECO:0000256" key="2">
    <source>
        <dbReference type="ARBA" id="ARBA00004651"/>
    </source>
</evidence>
<dbReference type="GO" id="GO:0016301">
    <property type="term" value="F:kinase activity"/>
    <property type="evidence" value="ECO:0007669"/>
    <property type="project" value="UniProtKB-KW"/>
</dbReference>
<proteinExistence type="predicted"/>
<dbReference type="SMART" id="SM00304">
    <property type="entry name" value="HAMP"/>
    <property type="match status" value="1"/>
</dbReference>
<evidence type="ECO:0000256" key="9">
    <source>
        <dbReference type="ARBA" id="ARBA00022777"/>
    </source>
</evidence>
<dbReference type="SMART" id="SM00388">
    <property type="entry name" value="HisKA"/>
    <property type="match status" value="1"/>
</dbReference>
<dbReference type="SUPFAM" id="SSF47384">
    <property type="entry name" value="Homodimeric domain of signal transducing histidine kinase"/>
    <property type="match status" value="1"/>
</dbReference>
<dbReference type="EC" id="2.7.13.3" evidence="3"/>
<keyword evidence="8" id="KW-0547">Nucleotide-binding</keyword>
<comment type="subcellular location">
    <subcellularLocation>
        <location evidence="2">Cell membrane</location>
        <topology evidence="2">Multi-pass membrane protein</topology>
    </subcellularLocation>
</comment>
<keyword evidence="7 17" id="KW-0812">Transmembrane</keyword>
<dbReference type="InterPro" id="IPR003660">
    <property type="entry name" value="HAMP_dom"/>
</dbReference>
<evidence type="ECO:0000259" key="18">
    <source>
        <dbReference type="PROSITE" id="PS50109"/>
    </source>
</evidence>
<dbReference type="RefSeq" id="WP_386049592.1">
    <property type="nucleotide sequence ID" value="NZ_JBHUIO010000019.1"/>
</dbReference>
<keyword evidence="12" id="KW-0902">Two-component regulatory system</keyword>
<keyword evidence="10" id="KW-0067">ATP-binding</keyword>
<dbReference type="Pfam" id="PF02518">
    <property type="entry name" value="HATPase_c"/>
    <property type="match status" value="1"/>
</dbReference>
<keyword evidence="4" id="KW-1003">Cell membrane</keyword>
<reference evidence="21" key="1">
    <citation type="journal article" date="2019" name="Int. J. Syst. Evol. Microbiol.">
        <title>The Global Catalogue of Microorganisms (GCM) 10K type strain sequencing project: providing services to taxonomists for standard genome sequencing and annotation.</title>
        <authorList>
            <consortium name="The Broad Institute Genomics Platform"/>
            <consortium name="The Broad Institute Genome Sequencing Center for Infectious Disease"/>
            <person name="Wu L."/>
            <person name="Ma J."/>
        </authorList>
    </citation>
    <scope>NUCLEOTIDE SEQUENCE [LARGE SCALE GENOMIC DNA]</scope>
    <source>
        <strain evidence="21">CGMCC 1.13574</strain>
    </source>
</reference>
<dbReference type="InterPro" id="IPR036097">
    <property type="entry name" value="HisK_dim/P_sf"/>
</dbReference>
<dbReference type="PROSITE" id="PS50109">
    <property type="entry name" value="HIS_KIN"/>
    <property type="match status" value="1"/>
</dbReference>
<feature type="domain" description="HAMP" evidence="19">
    <location>
        <begin position="182"/>
        <end position="234"/>
    </location>
</feature>
<evidence type="ECO:0000256" key="6">
    <source>
        <dbReference type="ARBA" id="ARBA00022679"/>
    </source>
</evidence>
<evidence type="ECO:0000256" key="13">
    <source>
        <dbReference type="ARBA" id="ARBA00023026"/>
    </source>
</evidence>
<evidence type="ECO:0000259" key="19">
    <source>
        <dbReference type="PROSITE" id="PS50885"/>
    </source>
</evidence>
<evidence type="ECO:0000256" key="4">
    <source>
        <dbReference type="ARBA" id="ARBA00022475"/>
    </source>
</evidence>
<dbReference type="Pfam" id="PF00672">
    <property type="entry name" value="HAMP"/>
    <property type="match status" value="1"/>
</dbReference>
<dbReference type="InterPro" id="IPR003661">
    <property type="entry name" value="HisK_dim/P_dom"/>
</dbReference>
<gene>
    <name evidence="20" type="ORF">ACFSOY_19845</name>
</gene>
<evidence type="ECO:0000256" key="1">
    <source>
        <dbReference type="ARBA" id="ARBA00000085"/>
    </source>
</evidence>
<sequence length="456" mass="51159">MIKTLYLRTVLTFIGVVILSIIASYFISLSLFETEMTELLQEEMAVVGKQVISFYETQAPPDKDVYFRNIAKFNSYWFLLYDDSGGRQAFAPHDIKERREISPDVVRSVVQGGVYRSPLDENVEYMQTTIGLPLQIDSKRYALFIQPAPENQQHEKKAIFYLVTVLSIVLGVGSLLILIFSRYLVKPLVQMTSATKRLAKGDFDARIRFTRKDELGTLADSFNHMAQKLQEIEQMRQDFVSNVSHEIQSPLTSIKGFSKALHEGELPDDTRKRYLQIIHEESERLSRLSENLLRLASLEAKHHPFRPFPYALDEGLRHAVIAAEPLWSAKGLTVELDLRPIILIADSDQLSQVWTNLLGNAIKYTPPGGTISLSLTEAENSVTVSIRDTGIGIPAEDLDKIYERFYKVDKARDRSVGGNGLGLAIVKTIISIHGGEIALESAVGQGSTFSVTLPKP</sequence>
<evidence type="ECO:0000313" key="21">
    <source>
        <dbReference type="Proteomes" id="UP001597343"/>
    </source>
</evidence>
<keyword evidence="11 17" id="KW-1133">Transmembrane helix</keyword>
<evidence type="ECO:0000256" key="17">
    <source>
        <dbReference type="SAM" id="Phobius"/>
    </source>
</evidence>
<keyword evidence="21" id="KW-1185">Reference proteome</keyword>
<dbReference type="CDD" id="cd00075">
    <property type="entry name" value="HATPase"/>
    <property type="match status" value="1"/>
</dbReference>
<dbReference type="SUPFAM" id="SSF158472">
    <property type="entry name" value="HAMP domain-like"/>
    <property type="match status" value="1"/>
</dbReference>
<dbReference type="CDD" id="cd00082">
    <property type="entry name" value="HisKA"/>
    <property type="match status" value="1"/>
</dbReference>
<comment type="function">
    <text evidence="15">Member of the two-component regulatory system HssS/HssR involved in intracellular heme homeostasis and tempering of staphylococcal virulence. HssS functions as a heme sensor histidine kinase which is autophosphorylated at a histidine residue and transfers its phosphate group to an aspartate residue of HssR. HssR/HssS activates the expression of hrtAB, an efflux pump, in response to extracellular heme, hemin, hemoglobin or blood.</text>
</comment>
<organism evidence="20 21">
    <name type="scientific">Tumebacillus lipolyticus</name>
    <dbReference type="NCBI Taxonomy" id="1280370"/>
    <lineage>
        <taxon>Bacteria</taxon>
        <taxon>Bacillati</taxon>
        <taxon>Bacillota</taxon>
        <taxon>Bacilli</taxon>
        <taxon>Bacillales</taxon>
        <taxon>Alicyclobacillaceae</taxon>
        <taxon>Tumebacillus</taxon>
    </lineage>
</organism>
<comment type="catalytic activity">
    <reaction evidence="1">
        <text>ATP + protein L-histidine = ADP + protein N-phospho-L-histidine.</text>
        <dbReference type="EC" id="2.7.13.3"/>
    </reaction>
</comment>
<evidence type="ECO:0000256" key="10">
    <source>
        <dbReference type="ARBA" id="ARBA00022840"/>
    </source>
</evidence>
<comment type="caution">
    <text evidence="20">The sequence shown here is derived from an EMBL/GenBank/DDBJ whole genome shotgun (WGS) entry which is preliminary data.</text>
</comment>
<keyword evidence="14 17" id="KW-0472">Membrane</keyword>
<dbReference type="InterPro" id="IPR003594">
    <property type="entry name" value="HATPase_dom"/>
</dbReference>
<dbReference type="SUPFAM" id="SSF55874">
    <property type="entry name" value="ATPase domain of HSP90 chaperone/DNA topoisomerase II/histidine kinase"/>
    <property type="match status" value="1"/>
</dbReference>
<evidence type="ECO:0000313" key="20">
    <source>
        <dbReference type="EMBL" id="MFD2172203.1"/>
    </source>
</evidence>
<dbReference type="InterPro" id="IPR004358">
    <property type="entry name" value="Sig_transdc_His_kin-like_C"/>
</dbReference>
<keyword evidence="13" id="KW-0843">Virulence</keyword>
<dbReference type="Gene3D" id="6.10.340.10">
    <property type="match status" value="1"/>
</dbReference>
<dbReference type="InterPro" id="IPR050398">
    <property type="entry name" value="HssS/ArlS-like"/>
</dbReference>
<dbReference type="CDD" id="cd06225">
    <property type="entry name" value="HAMP"/>
    <property type="match status" value="1"/>
</dbReference>
<feature type="domain" description="Histidine kinase" evidence="18">
    <location>
        <begin position="242"/>
        <end position="456"/>
    </location>
</feature>
<protein>
    <recommendedName>
        <fullName evidence="16">Heme sensor protein HssS</fullName>
        <ecNumber evidence="3">2.7.13.3</ecNumber>
    </recommendedName>
</protein>
<feature type="transmembrane region" description="Helical" evidence="17">
    <location>
        <begin position="159"/>
        <end position="185"/>
    </location>
</feature>
<dbReference type="Proteomes" id="UP001597343">
    <property type="component" value="Unassembled WGS sequence"/>
</dbReference>
<keyword evidence="6" id="KW-0808">Transferase</keyword>
<dbReference type="PRINTS" id="PR00344">
    <property type="entry name" value="BCTRLSENSOR"/>
</dbReference>
<dbReference type="EMBL" id="JBHUIO010000019">
    <property type="protein sequence ID" value="MFD2172203.1"/>
    <property type="molecule type" value="Genomic_DNA"/>
</dbReference>
<dbReference type="InterPro" id="IPR005467">
    <property type="entry name" value="His_kinase_dom"/>
</dbReference>
<evidence type="ECO:0000256" key="3">
    <source>
        <dbReference type="ARBA" id="ARBA00012438"/>
    </source>
</evidence>
<evidence type="ECO:0000256" key="8">
    <source>
        <dbReference type="ARBA" id="ARBA00022741"/>
    </source>
</evidence>
<evidence type="ECO:0000256" key="15">
    <source>
        <dbReference type="ARBA" id="ARBA00037219"/>
    </source>
</evidence>
<evidence type="ECO:0000256" key="16">
    <source>
        <dbReference type="ARBA" id="ARBA00040841"/>
    </source>
</evidence>
<evidence type="ECO:0000256" key="5">
    <source>
        <dbReference type="ARBA" id="ARBA00022553"/>
    </source>
</evidence>
<accession>A0ABW5A278</accession>
<dbReference type="Pfam" id="PF00512">
    <property type="entry name" value="HisKA"/>
    <property type="match status" value="1"/>
</dbReference>
<dbReference type="PROSITE" id="PS50885">
    <property type="entry name" value="HAMP"/>
    <property type="match status" value="1"/>
</dbReference>
<evidence type="ECO:0000256" key="11">
    <source>
        <dbReference type="ARBA" id="ARBA00022989"/>
    </source>
</evidence>
<dbReference type="InterPro" id="IPR036890">
    <property type="entry name" value="HATPase_C_sf"/>
</dbReference>
<dbReference type="PANTHER" id="PTHR45528">
    <property type="entry name" value="SENSOR HISTIDINE KINASE CPXA"/>
    <property type="match status" value="1"/>
</dbReference>
<name>A0ABW5A278_9BACL</name>
<keyword evidence="9 20" id="KW-0418">Kinase</keyword>
<dbReference type="PANTHER" id="PTHR45528:SF11">
    <property type="entry name" value="HISTIDINE KINASE"/>
    <property type="match status" value="1"/>
</dbReference>
<dbReference type="Gene3D" id="1.10.287.130">
    <property type="match status" value="1"/>
</dbReference>
<feature type="transmembrane region" description="Helical" evidence="17">
    <location>
        <begin position="6"/>
        <end position="27"/>
    </location>
</feature>
<keyword evidence="5" id="KW-0597">Phosphoprotein</keyword>